<dbReference type="InterPro" id="IPR050437">
    <property type="entry name" value="Ribos_protein_bS1-like"/>
</dbReference>
<feature type="signal peptide" evidence="1">
    <location>
        <begin position="1"/>
        <end position="31"/>
    </location>
</feature>
<gene>
    <name evidence="3" type="ORF">PCOR1329_LOCUS15456</name>
</gene>
<dbReference type="Proteomes" id="UP001189429">
    <property type="component" value="Unassembled WGS sequence"/>
</dbReference>
<dbReference type="InterPro" id="IPR012340">
    <property type="entry name" value="NA-bd_OB-fold"/>
</dbReference>
<keyword evidence="1" id="KW-0732">Signal</keyword>
<dbReference type="InterPro" id="IPR003029">
    <property type="entry name" value="S1_domain"/>
</dbReference>
<dbReference type="EMBL" id="CAUYUJ010004670">
    <property type="protein sequence ID" value="CAK0810504.1"/>
    <property type="molecule type" value="Genomic_DNA"/>
</dbReference>
<accession>A0ABN9QXA7</accession>
<dbReference type="PROSITE" id="PS50126">
    <property type="entry name" value="S1"/>
    <property type="match status" value="5"/>
</dbReference>
<name>A0ABN9QXA7_9DINO</name>
<proteinExistence type="predicted"/>
<feature type="domain" description="S1 motif" evidence="2">
    <location>
        <begin position="258"/>
        <end position="326"/>
    </location>
</feature>
<feature type="domain" description="S1 motif" evidence="2">
    <location>
        <begin position="647"/>
        <end position="720"/>
    </location>
</feature>
<dbReference type="Gene3D" id="2.30.30.140">
    <property type="match status" value="2"/>
</dbReference>
<dbReference type="PANTHER" id="PTHR10724">
    <property type="entry name" value="30S RIBOSOMAL PROTEIN S1"/>
    <property type="match status" value="1"/>
</dbReference>
<feature type="domain" description="S1 motif" evidence="2">
    <location>
        <begin position="352"/>
        <end position="425"/>
    </location>
</feature>
<dbReference type="Pfam" id="PF00575">
    <property type="entry name" value="S1"/>
    <property type="match status" value="5"/>
</dbReference>
<organism evidence="3 4">
    <name type="scientific">Prorocentrum cordatum</name>
    <dbReference type="NCBI Taxonomy" id="2364126"/>
    <lineage>
        <taxon>Eukaryota</taxon>
        <taxon>Sar</taxon>
        <taxon>Alveolata</taxon>
        <taxon>Dinophyceae</taxon>
        <taxon>Prorocentrales</taxon>
        <taxon>Prorocentraceae</taxon>
        <taxon>Prorocentrum</taxon>
    </lineage>
</organism>
<dbReference type="CDD" id="cd04508">
    <property type="entry name" value="Tudor_SF"/>
    <property type="match status" value="3"/>
</dbReference>
<feature type="domain" description="S1 motif" evidence="2">
    <location>
        <begin position="449"/>
        <end position="522"/>
    </location>
</feature>
<feature type="domain" description="S1 motif" evidence="2">
    <location>
        <begin position="548"/>
        <end position="621"/>
    </location>
</feature>
<comment type="caution">
    <text evidence="3">The sequence shown here is derived from an EMBL/GenBank/DDBJ whole genome shotgun (WGS) entry which is preliminary data.</text>
</comment>
<evidence type="ECO:0000259" key="2">
    <source>
        <dbReference type="PROSITE" id="PS50126"/>
    </source>
</evidence>
<dbReference type="InterPro" id="IPR002999">
    <property type="entry name" value="Tudor"/>
</dbReference>
<reference evidence="3" key="1">
    <citation type="submission" date="2023-10" db="EMBL/GenBank/DDBJ databases">
        <authorList>
            <person name="Chen Y."/>
            <person name="Shah S."/>
            <person name="Dougan E. K."/>
            <person name="Thang M."/>
            <person name="Chan C."/>
        </authorList>
    </citation>
    <scope>NUCLEOTIDE SEQUENCE [LARGE SCALE GENOMIC DNA]</scope>
</reference>
<evidence type="ECO:0000256" key="1">
    <source>
        <dbReference type="SAM" id="SignalP"/>
    </source>
</evidence>
<dbReference type="SUPFAM" id="SSF50249">
    <property type="entry name" value="Nucleic acid-binding proteins"/>
    <property type="match status" value="5"/>
</dbReference>
<dbReference type="Gene3D" id="2.40.50.140">
    <property type="entry name" value="Nucleic acid-binding proteins"/>
    <property type="match status" value="5"/>
</dbReference>
<dbReference type="SMART" id="SM00333">
    <property type="entry name" value="TUDOR"/>
    <property type="match status" value="2"/>
</dbReference>
<evidence type="ECO:0000313" key="3">
    <source>
        <dbReference type="EMBL" id="CAK0810504.1"/>
    </source>
</evidence>
<keyword evidence="4" id="KW-1185">Reference proteome</keyword>
<protein>
    <recommendedName>
        <fullName evidence="2">S1 motif domain-containing protein</fullName>
    </recommendedName>
</protein>
<sequence>MAPGATAGRRGRGRGLAAALALAAACRLLEGPLAFLAAGGGARRERARGALAAGPRGPSGRPWRTALGARPDMALEVGCKVKAMSPDDERWYPGRVTGEAAGGWVVAWDDPDGGPETNTLAEEYIKKVIIFKGYQVGDDCRAISPDDGRFYPGTVAELLGEEKFRVKWDDPDGGAETAEVHAESMRKVVVKRDYKEGDAVLGRFPEDGMMYPGTVLKKNEDGTFAVKWEDPDGGPEQSDVSPKDMRIPPIPFDSLEVGQEFQGTVRSVRDFGAFVDIGAEVDGLLHIGSISTDKIEDIYSVLEDDQEVKVWISGLRDDGKFGLTMIEGRTDSAGGRRRVESDFTPFSGASPDEWFEGEVTNTASFGAFIVVTAEDGTQALGLCHVSQIADAFVDNINDHVSVGQKVKVRVISVDMDANKMSLSMKESGGGAPVSREPADLSAFESVSPDEWLTGKVARCASFGAFVEVTAPDGATADGLVHITQIKDGFVENVADELEPGQEVKVRVVSVDVGAGKMTLSMIEEGAGFGGGGFRVPPDLSAFESVSSDEWLTGKVARCASFGAFVEVTAPDGATADGLVHITQIKDGFVENVADELEPGQEVKVRVVSVDVGAGKMTLSMIEEGAGFGGGGGGAPADLSAFESVSPDEWLTGKVARCASFGAFVEVTAPDGATADGLVHITQIKDGFVENVEDELEVGQEVQVRVISVDVGAGKMSLSMKPEGLDEE</sequence>
<feature type="chain" id="PRO_5045471657" description="S1 motif domain-containing protein" evidence="1">
    <location>
        <begin position="32"/>
        <end position="727"/>
    </location>
</feature>
<evidence type="ECO:0000313" key="4">
    <source>
        <dbReference type="Proteomes" id="UP001189429"/>
    </source>
</evidence>
<dbReference type="SMART" id="SM00316">
    <property type="entry name" value="S1"/>
    <property type="match status" value="5"/>
</dbReference>